<protein>
    <submittedName>
        <fullName evidence="1">Uncharacterized protein</fullName>
    </submittedName>
</protein>
<evidence type="ECO:0000313" key="1">
    <source>
        <dbReference type="EMBL" id="CAB4121194.1"/>
    </source>
</evidence>
<name>A0A6J5KGS6_9CAUD</name>
<dbReference type="EMBL" id="LR796143">
    <property type="protein sequence ID" value="CAB4121194.1"/>
    <property type="molecule type" value="Genomic_DNA"/>
</dbReference>
<sequence>MAKFTLNIETDDVQELREIVGNIAGGVTATAPVAAPVAQVDPQITDAVTQIAPEKPKAAPKATKAKAEATPAFAPVVEEVKVADPAPQTTSLTPPPAAPTATYEQVKEALIALMDVKSASAVQALLKDKFGVVAISQLPKEKLGEALDAMQIWVAEA</sequence>
<proteinExistence type="predicted"/>
<accession>A0A6J5KGS6</accession>
<reference evidence="1" key="1">
    <citation type="submission" date="2020-04" db="EMBL/GenBank/DDBJ databases">
        <authorList>
            <person name="Chiriac C."/>
            <person name="Salcher M."/>
            <person name="Ghai R."/>
            <person name="Kavagutti S V."/>
        </authorList>
    </citation>
    <scope>NUCLEOTIDE SEQUENCE</scope>
</reference>
<organism evidence="1">
    <name type="scientific">uncultured Caudovirales phage</name>
    <dbReference type="NCBI Taxonomy" id="2100421"/>
    <lineage>
        <taxon>Viruses</taxon>
        <taxon>Duplodnaviria</taxon>
        <taxon>Heunggongvirae</taxon>
        <taxon>Uroviricota</taxon>
        <taxon>Caudoviricetes</taxon>
        <taxon>Peduoviridae</taxon>
        <taxon>Maltschvirus</taxon>
        <taxon>Maltschvirus maltsch</taxon>
    </lineage>
</organism>
<gene>
    <name evidence="1" type="ORF">UFOVP6_39</name>
</gene>